<keyword evidence="4" id="KW-0238">DNA-binding</keyword>
<evidence type="ECO:0000256" key="2">
    <source>
        <dbReference type="ARBA" id="ARBA00022908"/>
    </source>
</evidence>
<evidence type="ECO:0000313" key="9">
    <source>
        <dbReference type="Proteomes" id="UP000244496"/>
    </source>
</evidence>
<dbReference type="GO" id="GO:0015074">
    <property type="term" value="P:DNA integration"/>
    <property type="evidence" value="ECO:0007669"/>
    <property type="project" value="UniProtKB-KW"/>
</dbReference>
<dbReference type="FunFam" id="3.40.50.1390:FF:000001">
    <property type="entry name" value="DNA recombinase"/>
    <property type="match status" value="1"/>
</dbReference>
<evidence type="ECO:0000259" key="7">
    <source>
        <dbReference type="PROSITE" id="PS51736"/>
    </source>
</evidence>
<reference evidence="8 9" key="1">
    <citation type="submission" date="2018-04" db="EMBL/GenBank/DDBJ databases">
        <title>Genome sequencing of Gemmobacter.</title>
        <authorList>
            <person name="Yi H."/>
            <person name="Baek M.-G."/>
        </authorList>
    </citation>
    <scope>NUCLEOTIDE SEQUENCE [LARGE SCALE GENOMIC DNA]</scope>
    <source>
        <strain evidence="8 9">HYN0069</strain>
        <plasmid evidence="9">Plasmid unnamed2</plasmid>
    </source>
</reference>
<evidence type="ECO:0000256" key="3">
    <source>
        <dbReference type="ARBA" id="ARBA00023100"/>
    </source>
</evidence>
<evidence type="ECO:0000256" key="6">
    <source>
        <dbReference type="PIRSR" id="PIRSR606118-50"/>
    </source>
</evidence>
<accession>A0A2S0USS5</accession>
<dbReference type="AlphaFoldDB" id="A0A2S0USS5"/>
<geneLocation type="plasmid" evidence="8">
    <name>unnamed2</name>
</geneLocation>
<dbReference type="InterPro" id="IPR050639">
    <property type="entry name" value="SSR_resolvase"/>
</dbReference>
<keyword evidence="2" id="KW-0229">DNA integration</keyword>
<comment type="similarity">
    <text evidence="1">Belongs to the site-specific recombinase resolvase family.</text>
</comment>
<sequence length="307" mass="33787">MTSAIAKEAPCPVPLIGYARISTEDQTALPQVLELRSAGCVEIAEEQASGGSRTRPVLARVLDQLRVGDTLVVVRIDRLARSLSHLLEIIERLEAKGAHFRSLQDPIDTASPQGKFTLQVLGAAAEFERTLIRERTKAGLRSAKAEGRVGGNPGLKAGDPVAIRKARAARVESHFQKLNASAEQWVPEVRRLRPGLPWEDVLRIVNSGLPSEAQPWSLPRLIRAAKTFVREGLLPDTVLSRATASDKDDRLPAIVAGIKGADPKMTLQAICDRLETMRERTPRGRSKWEPSSVKMILERAKKLRLLY</sequence>
<dbReference type="PANTHER" id="PTHR30461">
    <property type="entry name" value="DNA-INVERTASE FROM LAMBDOID PROPHAGE"/>
    <property type="match status" value="1"/>
</dbReference>
<feature type="active site" description="O-(5'-phospho-DNA)-serine intermediate" evidence="6">
    <location>
        <position position="22"/>
    </location>
</feature>
<keyword evidence="3" id="KW-0230">DNA invertase</keyword>
<dbReference type="PANTHER" id="PTHR30461:SF2">
    <property type="entry name" value="SERINE RECOMBINASE PINE-RELATED"/>
    <property type="match status" value="1"/>
</dbReference>
<gene>
    <name evidence="8" type="ORF">HYN69_19915</name>
</gene>
<dbReference type="GO" id="GO:0000150">
    <property type="term" value="F:DNA strand exchange activity"/>
    <property type="evidence" value="ECO:0007669"/>
    <property type="project" value="UniProtKB-KW"/>
</dbReference>
<dbReference type="Gene3D" id="3.40.50.1390">
    <property type="entry name" value="Resolvase, N-terminal catalytic domain"/>
    <property type="match status" value="1"/>
</dbReference>
<evidence type="ECO:0000256" key="5">
    <source>
        <dbReference type="ARBA" id="ARBA00023172"/>
    </source>
</evidence>
<dbReference type="PROSITE" id="PS51736">
    <property type="entry name" value="RECOMBINASES_3"/>
    <property type="match status" value="1"/>
</dbReference>
<dbReference type="SMART" id="SM00857">
    <property type="entry name" value="Resolvase"/>
    <property type="match status" value="1"/>
</dbReference>
<dbReference type="InterPro" id="IPR036162">
    <property type="entry name" value="Resolvase-like_N_sf"/>
</dbReference>
<dbReference type="InterPro" id="IPR006118">
    <property type="entry name" value="Recombinase_CS"/>
</dbReference>
<dbReference type="CDD" id="cd03768">
    <property type="entry name" value="SR_ResInv"/>
    <property type="match status" value="1"/>
</dbReference>
<dbReference type="Proteomes" id="UP000244496">
    <property type="component" value="Plasmid unnamed2"/>
</dbReference>
<keyword evidence="8" id="KW-0614">Plasmid</keyword>
<keyword evidence="5" id="KW-0233">DNA recombination</keyword>
<name>A0A2S0USS5_9RHOB</name>
<dbReference type="Pfam" id="PF00239">
    <property type="entry name" value="Resolvase"/>
    <property type="match status" value="1"/>
</dbReference>
<dbReference type="EMBL" id="CP028920">
    <property type="protein sequence ID" value="AWB50846.1"/>
    <property type="molecule type" value="Genomic_DNA"/>
</dbReference>
<dbReference type="InterPro" id="IPR006119">
    <property type="entry name" value="Resolv_N"/>
</dbReference>
<dbReference type="KEGG" id="geh:HYN69_19915"/>
<organism evidence="8 9">
    <name type="scientific">Paragemmobacter aquarius</name>
    <dbReference type="NCBI Taxonomy" id="2169400"/>
    <lineage>
        <taxon>Bacteria</taxon>
        <taxon>Pseudomonadati</taxon>
        <taxon>Pseudomonadota</taxon>
        <taxon>Alphaproteobacteria</taxon>
        <taxon>Rhodobacterales</taxon>
        <taxon>Paracoccaceae</taxon>
        <taxon>Paragemmobacter</taxon>
    </lineage>
</organism>
<proteinExistence type="inferred from homology"/>
<dbReference type="SUPFAM" id="SSF53041">
    <property type="entry name" value="Resolvase-like"/>
    <property type="match status" value="1"/>
</dbReference>
<evidence type="ECO:0000313" key="8">
    <source>
        <dbReference type="EMBL" id="AWB50846.1"/>
    </source>
</evidence>
<dbReference type="PROSITE" id="PS00398">
    <property type="entry name" value="RECOMBINASES_2"/>
    <property type="match status" value="1"/>
</dbReference>
<dbReference type="OrthoDB" id="2290206at2"/>
<dbReference type="GO" id="GO:0003677">
    <property type="term" value="F:DNA binding"/>
    <property type="evidence" value="ECO:0007669"/>
    <property type="project" value="UniProtKB-KW"/>
</dbReference>
<keyword evidence="9" id="KW-1185">Reference proteome</keyword>
<feature type="domain" description="Resolvase/invertase-type recombinase catalytic" evidence="7">
    <location>
        <begin position="14"/>
        <end position="147"/>
    </location>
</feature>
<evidence type="ECO:0000256" key="4">
    <source>
        <dbReference type="ARBA" id="ARBA00023125"/>
    </source>
</evidence>
<evidence type="ECO:0000256" key="1">
    <source>
        <dbReference type="ARBA" id="ARBA00009913"/>
    </source>
</evidence>
<protein>
    <submittedName>
        <fullName evidence="8">DNA invertase</fullName>
    </submittedName>
</protein>